<dbReference type="Proteomes" id="UP000595917">
    <property type="component" value="Chromosome"/>
</dbReference>
<proteinExistence type="predicted"/>
<keyword evidence="2" id="KW-1185">Reference proteome</keyword>
<accession>A0A7T8B902</accession>
<reference evidence="1" key="1">
    <citation type="submission" date="2021-01" db="EMBL/GenBank/DDBJ databases">
        <title>Description of Breznakiella homolactica.</title>
        <authorList>
            <person name="Song Y."/>
            <person name="Brune A."/>
        </authorList>
    </citation>
    <scope>NUCLEOTIDE SEQUENCE</scope>
    <source>
        <strain evidence="1">RmG30</strain>
    </source>
</reference>
<dbReference type="RefSeq" id="WP_215626429.1">
    <property type="nucleotide sequence ID" value="NZ_CP067089.2"/>
</dbReference>
<organism evidence="1 2">
    <name type="scientific">Breznakiella homolactica</name>
    <dbReference type="NCBI Taxonomy" id="2798577"/>
    <lineage>
        <taxon>Bacteria</taxon>
        <taxon>Pseudomonadati</taxon>
        <taxon>Spirochaetota</taxon>
        <taxon>Spirochaetia</taxon>
        <taxon>Spirochaetales</taxon>
        <taxon>Breznakiellaceae</taxon>
        <taxon>Breznakiella</taxon>
    </lineage>
</organism>
<dbReference type="AlphaFoldDB" id="A0A7T8B902"/>
<dbReference type="EMBL" id="CP067089">
    <property type="protein sequence ID" value="QQO09124.1"/>
    <property type="molecule type" value="Genomic_DNA"/>
</dbReference>
<dbReference type="KEGG" id="bhc:JFL75_19685"/>
<name>A0A7T8B902_9SPIR</name>
<evidence type="ECO:0000313" key="1">
    <source>
        <dbReference type="EMBL" id="QQO09124.1"/>
    </source>
</evidence>
<protein>
    <submittedName>
        <fullName evidence="1">Uncharacterized protein</fullName>
    </submittedName>
</protein>
<sequence>MNELKEYANVKTRTRETEFGPMTILETENGISAHGQIGWDGKTILADYVYKADGTYDPVYSFIGSDGIAGPHLQETAGILPSLFLDPGGRPWVSLVAYDPDRELEITVPLFGRAEMETPKGHRPFLGRWAGICGAFPVFHDADLWSDTKPDRLLLMEFKDGVLKKRHNKKAALPRDNKIYPDGDSLHLIAREGNSFLHREINAAGEELRRRTIDLGGRFFQQVLSLSFGGPSRLLAEEEGKISVLEIDRNGAVAEQEIMKIGEPFFNTWTPAAIGPDIRVMSFNTQAGNGWFTIRGGELLEFFYSKDERGFRELLSGRVLDMEDDKLIVPGISRTRELAYAVSFYSIKSKTENEKTLFLLNRALR</sequence>
<gene>
    <name evidence="1" type="ORF">JFL75_19685</name>
</gene>
<evidence type="ECO:0000313" key="2">
    <source>
        <dbReference type="Proteomes" id="UP000595917"/>
    </source>
</evidence>